<dbReference type="Pfam" id="PF01636">
    <property type="entry name" value="APH"/>
    <property type="match status" value="1"/>
</dbReference>
<dbReference type="AlphaFoldDB" id="A0A7C9IY34"/>
<dbReference type="SUPFAM" id="SSF53448">
    <property type="entry name" value="Nucleotide-diphospho-sugar transferases"/>
    <property type="match status" value="1"/>
</dbReference>
<dbReference type="Gene3D" id="3.90.550.10">
    <property type="entry name" value="Spore Coat Polysaccharide Biosynthesis Protein SpsA, Chain A"/>
    <property type="match status" value="1"/>
</dbReference>
<dbReference type="EMBL" id="WVUD01000038">
    <property type="protein sequence ID" value="MYL84662.1"/>
    <property type="molecule type" value="Genomic_DNA"/>
</dbReference>
<dbReference type="SUPFAM" id="SSF56112">
    <property type="entry name" value="Protein kinase-like (PK-like)"/>
    <property type="match status" value="1"/>
</dbReference>
<accession>A0A7C9IY34</accession>
<evidence type="ECO:0000259" key="1">
    <source>
        <dbReference type="Pfam" id="PF00483"/>
    </source>
</evidence>
<gene>
    <name evidence="3" type="ORF">GTA51_16220</name>
</gene>
<evidence type="ECO:0000313" key="3">
    <source>
        <dbReference type="EMBL" id="MYL84662.1"/>
    </source>
</evidence>
<protein>
    <submittedName>
        <fullName evidence="3">Phosphotransferase</fullName>
    </submittedName>
</protein>
<dbReference type="InterPro" id="IPR002575">
    <property type="entry name" value="Aminoglycoside_PTrfase"/>
</dbReference>
<keyword evidence="3" id="KW-0808">Transferase</keyword>
<dbReference type="InterPro" id="IPR011009">
    <property type="entry name" value="Kinase-like_dom_sf"/>
</dbReference>
<dbReference type="Pfam" id="PF00483">
    <property type="entry name" value="NTP_transferase"/>
    <property type="match status" value="1"/>
</dbReference>
<evidence type="ECO:0000313" key="4">
    <source>
        <dbReference type="Proteomes" id="UP000482487"/>
    </source>
</evidence>
<name>A0A7C9IY34_9BACT</name>
<dbReference type="GO" id="GO:0016740">
    <property type="term" value="F:transferase activity"/>
    <property type="evidence" value="ECO:0007669"/>
    <property type="project" value="UniProtKB-KW"/>
</dbReference>
<sequence length="527" mass="60613">MSYRVLIPTAGTGSRLWPLTKHLNKSLVNVSHKPLVSHIIDYFPKDVEFVIVLGYKGEIVRDFFTITYPKRRFLFAEVSPYEGEGSGLGLSICACEQYLRQPFIFIACDTLVCEPIPAPTCDWIGYAEGKPSEHYRTVEVHAGNAVNFFEKSHPRTASEKNYIGLAGIYHHQKFWDRMQSGGPAAITAGEVYGLQGLTGKGMKALAFTWNDTGTIETLNHARTFYKDPDGPNILEKDNETIWFVGEKVVKFCTDTTFIKNRVARADILQGFVPEILGHSNFMYCYTKASGDILSKVVTLPIFSRLLLHSKQLWQPHILDSQDRNAFNQRCMHFYKNKTYERIHLFYKTFNETDDSGIINGKCITTLESLLQRVDWNSISQGLPGRFHGDFHFENILYNTAEDKFIFLDWRQDFGGDLVIGDIYYDLAKLLHGLIVCHELINKNYFSVTWHGRNVDFDFYRKQILVECELFYYNWIVENGFDKGKVLTLTALIYLNIAALHHYPYSHMLYALGKYMLHSILEANNETH</sequence>
<evidence type="ECO:0000259" key="2">
    <source>
        <dbReference type="Pfam" id="PF01636"/>
    </source>
</evidence>
<dbReference type="InterPro" id="IPR005835">
    <property type="entry name" value="NTP_transferase_dom"/>
</dbReference>
<reference evidence="3 4" key="1">
    <citation type="submission" date="2020-01" db="EMBL/GenBank/DDBJ databases">
        <title>Genome sequence of Desulfovibrio aerotolerans DSM 16695(T).</title>
        <authorList>
            <person name="Karnachuk O."/>
            <person name="Avakyan M."/>
            <person name="Mardanov A."/>
            <person name="Kadnikov V."/>
            <person name="Ravin N."/>
        </authorList>
    </citation>
    <scope>NUCLEOTIDE SEQUENCE [LARGE SCALE GENOMIC DNA]</scope>
    <source>
        <strain evidence="3 4">DSM 16695</strain>
    </source>
</reference>
<organism evidence="3 4">
    <name type="scientific">Solidesulfovibrio aerotolerans</name>
    <dbReference type="NCBI Taxonomy" id="295255"/>
    <lineage>
        <taxon>Bacteria</taxon>
        <taxon>Pseudomonadati</taxon>
        <taxon>Thermodesulfobacteriota</taxon>
        <taxon>Desulfovibrionia</taxon>
        <taxon>Desulfovibrionales</taxon>
        <taxon>Desulfovibrionaceae</taxon>
        <taxon>Solidesulfovibrio</taxon>
    </lineage>
</organism>
<comment type="caution">
    <text evidence="3">The sequence shown here is derived from an EMBL/GenBank/DDBJ whole genome shotgun (WGS) entry which is preliminary data.</text>
</comment>
<keyword evidence="4" id="KW-1185">Reference proteome</keyword>
<feature type="domain" description="Aminoglycoside phosphotransferase" evidence="2">
    <location>
        <begin position="380"/>
        <end position="430"/>
    </location>
</feature>
<dbReference type="InterPro" id="IPR029044">
    <property type="entry name" value="Nucleotide-diphossugar_trans"/>
</dbReference>
<dbReference type="OrthoDB" id="9788272at2"/>
<dbReference type="Proteomes" id="UP000482487">
    <property type="component" value="Unassembled WGS sequence"/>
</dbReference>
<proteinExistence type="predicted"/>
<feature type="domain" description="Nucleotidyl transferase" evidence="1">
    <location>
        <begin position="9"/>
        <end position="42"/>
    </location>
</feature>